<dbReference type="InterPro" id="IPR051202">
    <property type="entry name" value="Peptidase_C40"/>
</dbReference>
<evidence type="ECO:0000256" key="1">
    <source>
        <dbReference type="ARBA" id="ARBA00007074"/>
    </source>
</evidence>
<dbReference type="PANTHER" id="PTHR47053:SF1">
    <property type="entry name" value="MUREIN DD-ENDOPEPTIDASE MEPH-RELATED"/>
    <property type="match status" value="1"/>
</dbReference>
<comment type="similarity">
    <text evidence="1">Belongs to the peptidase C40 family.</text>
</comment>
<evidence type="ECO:0000256" key="3">
    <source>
        <dbReference type="ARBA" id="ARBA00022801"/>
    </source>
</evidence>
<keyword evidence="4" id="KW-0788">Thiol protease</keyword>
<sequence length="301" mass="33818">MVSLLFKPRHLRQLCHFRKPNVKLTISLSHHFTILEHGICALSAVPVRAEPTDKAELVTQLLFGECYTILLTQGNWHQIRIAADQYVGWIDFKQHLPVTAEYFAAWSQQDHPRSLDVVQMVSDATTRIPVTLGSRLPFFDGMTLRLGAQTMFYNGAATNPLNGHGPAGPVDKRLALVQKMGQVYLKSPYVWGGKSVFGLDCSGLMQQLYGLIGVQLPRDARQQIDHGQTVHFVSQTQPGDLAFFDNADGAIVHVGIMLDDQQILHASGEVRIDPLDHNGIYHRQRQKYSHKLRLIKRLLAD</sequence>
<dbReference type="PROSITE" id="PS51935">
    <property type="entry name" value="NLPC_P60"/>
    <property type="match status" value="1"/>
</dbReference>
<reference evidence="6 7" key="1">
    <citation type="submission" date="2016-11" db="EMBL/GenBank/DDBJ databases">
        <authorList>
            <person name="Jaros S."/>
            <person name="Januszkiewicz K."/>
            <person name="Wedrychowicz H."/>
        </authorList>
    </citation>
    <scope>NUCLEOTIDE SEQUENCE [LARGE SCALE GENOMIC DNA]</scope>
    <source>
        <strain evidence="6 7">DSM 21074</strain>
    </source>
</reference>
<dbReference type="AlphaFoldDB" id="A0A1M6C4F7"/>
<accession>A0A1M6C4F7</accession>
<dbReference type="InterPro" id="IPR000064">
    <property type="entry name" value="NLP_P60_dom"/>
</dbReference>
<dbReference type="Pfam" id="PF18348">
    <property type="entry name" value="SH3_16"/>
    <property type="match status" value="1"/>
</dbReference>
<name>A0A1M6C4F7_9BACT</name>
<dbReference type="Gene3D" id="3.90.1720.10">
    <property type="entry name" value="endopeptidase domain like (from Nostoc punctiforme)"/>
    <property type="match status" value="1"/>
</dbReference>
<proteinExistence type="inferred from homology"/>
<feature type="domain" description="NlpC/P60" evidence="5">
    <location>
        <begin position="171"/>
        <end position="295"/>
    </location>
</feature>
<dbReference type="InterPro" id="IPR038765">
    <property type="entry name" value="Papain-like_cys_pep_sf"/>
</dbReference>
<protein>
    <submittedName>
        <fullName evidence="6">NlpC/P60 family protein</fullName>
    </submittedName>
</protein>
<evidence type="ECO:0000256" key="2">
    <source>
        <dbReference type="ARBA" id="ARBA00022670"/>
    </source>
</evidence>
<dbReference type="InterPro" id="IPR041382">
    <property type="entry name" value="SH3_16"/>
</dbReference>
<dbReference type="PANTHER" id="PTHR47053">
    <property type="entry name" value="MUREIN DD-ENDOPEPTIDASE MEPH-RELATED"/>
    <property type="match status" value="1"/>
</dbReference>
<dbReference type="Pfam" id="PF00877">
    <property type="entry name" value="NLPC_P60"/>
    <property type="match status" value="1"/>
</dbReference>
<dbReference type="GO" id="GO:0008234">
    <property type="term" value="F:cysteine-type peptidase activity"/>
    <property type="evidence" value="ECO:0007669"/>
    <property type="project" value="UniProtKB-KW"/>
</dbReference>
<evidence type="ECO:0000313" key="7">
    <source>
        <dbReference type="Proteomes" id="UP000184418"/>
    </source>
</evidence>
<keyword evidence="7" id="KW-1185">Reference proteome</keyword>
<keyword evidence="3" id="KW-0378">Hydrolase</keyword>
<dbReference type="Proteomes" id="UP000184418">
    <property type="component" value="Unassembled WGS sequence"/>
</dbReference>
<gene>
    <name evidence="6" type="ORF">SAMN02745146_1026</name>
</gene>
<evidence type="ECO:0000313" key="6">
    <source>
        <dbReference type="EMBL" id="SHI55907.1"/>
    </source>
</evidence>
<dbReference type="Gene3D" id="2.30.30.40">
    <property type="entry name" value="SH3 Domains"/>
    <property type="match status" value="1"/>
</dbReference>
<dbReference type="EMBL" id="FQYN01000002">
    <property type="protein sequence ID" value="SHI55907.1"/>
    <property type="molecule type" value="Genomic_DNA"/>
</dbReference>
<evidence type="ECO:0000256" key="4">
    <source>
        <dbReference type="ARBA" id="ARBA00022807"/>
    </source>
</evidence>
<evidence type="ECO:0000259" key="5">
    <source>
        <dbReference type="PROSITE" id="PS51935"/>
    </source>
</evidence>
<dbReference type="STRING" id="1121955.SAMN02745146_1026"/>
<dbReference type="SUPFAM" id="SSF54001">
    <property type="entry name" value="Cysteine proteinases"/>
    <property type="match status" value="1"/>
</dbReference>
<organism evidence="6 7">
    <name type="scientific">Hymenobacter daecheongensis DSM 21074</name>
    <dbReference type="NCBI Taxonomy" id="1121955"/>
    <lineage>
        <taxon>Bacteria</taxon>
        <taxon>Pseudomonadati</taxon>
        <taxon>Bacteroidota</taxon>
        <taxon>Cytophagia</taxon>
        <taxon>Cytophagales</taxon>
        <taxon>Hymenobacteraceae</taxon>
        <taxon>Hymenobacter</taxon>
    </lineage>
</organism>
<dbReference type="GO" id="GO:0006508">
    <property type="term" value="P:proteolysis"/>
    <property type="evidence" value="ECO:0007669"/>
    <property type="project" value="UniProtKB-KW"/>
</dbReference>
<keyword evidence="2" id="KW-0645">Protease</keyword>